<name>A0AAV0RZ45_9ROSI</name>
<evidence type="ECO:0000256" key="1">
    <source>
        <dbReference type="SAM" id="MobiDB-lite"/>
    </source>
</evidence>
<comment type="caution">
    <text evidence="2">The sequence shown here is derived from an EMBL/GenBank/DDBJ whole genome shotgun (WGS) entry which is preliminary data.</text>
</comment>
<sequence>MSRTLQPPLLTRNRKKKVRIRQPNRAQWLPTPPPKMGMMQLRRRSRRRTPKCSSVTCSTMWIVINWLCSSSKLEL</sequence>
<proteinExistence type="predicted"/>
<feature type="compositionally biased region" description="Basic residues" evidence="1">
    <location>
        <begin position="12"/>
        <end position="22"/>
    </location>
</feature>
<keyword evidence="3" id="KW-1185">Reference proteome</keyword>
<evidence type="ECO:0000313" key="3">
    <source>
        <dbReference type="Proteomes" id="UP001154282"/>
    </source>
</evidence>
<reference evidence="2" key="1">
    <citation type="submission" date="2022-08" db="EMBL/GenBank/DDBJ databases">
        <authorList>
            <person name="Gutierrez-Valencia J."/>
        </authorList>
    </citation>
    <scope>NUCLEOTIDE SEQUENCE</scope>
</reference>
<dbReference type="Proteomes" id="UP001154282">
    <property type="component" value="Unassembled WGS sequence"/>
</dbReference>
<evidence type="ECO:0000313" key="2">
    <source>
        <dbReference type="EMBL" id="CAI0586292.1"/>
    </source>
</evidence>
<dbReference type="AlphaFoldDB" id="A0AAV0RZ45"/>
<feature type="region of interest" description="Disordered" evidence="1">
    <location>
        <begin position="1"/>
        <end position="49"/>
    </location>
</feature>
<organism evidence="2 3">
    <name type="scientific">Linum tenue</name>
    <dbReference type="NCBI Taxonomy" id="586396"/>
    <lineage>
        <taxon>Eukaryota</taxon>
        <taxon>Viridiplantae</taxon>
        <taxon>Streptophyta</taxon>
        <taxon>Embryophyta</taxon>
        <taxon>Tracheophyta</taxon>
        <taxon>Spermatophyta</taxon>
        <taxon>Magnoliopsida</taxon>
        <taxon>eudicotyledons</taxon>
        <taxon>Gunneridae</taxon>
        <taxon>Pentapetalae</taxon>
        <taxon>rosids</taxon>
        <taxon>fabids</taxon>
        <taxon>Malpighiales</taxon>
        <taxon>Linaceae</taxon>
        <taxon>Linum</taxon>
    </lineage>
</organism>
<protein>
    <submittedName>
        <fullName evidence="2">Uncharacterized protein</fullName>
    </submittedName>
</protein>
<dbReference type="EMBL" id="CAMGYJ010000011">
    <property type="protein sequence ID" value="CAI0586292.1"/>
    <property type="molecule type" value="Genomic_DNA"/>
</dbReference>
<gene>
    <name evidence="2" type="ORF">LITE_LOCUS50170</name>
</gene>
<accession>A0AAV0RZ45</accession>